<dbReference type="PROSITE" id="PS50043">
    <property type="entry name" value="HTH_LUXR_2"/>
    <property type="match status" value="1"/>
</dbReference>
<proteinExistence type="predicted"/>
<gene>
    <name evidence="9" type="ORF">sS8_5278</name>
</gene>
<dbReference type="PANTHER" id="PTHR43214">
    <property type="entry name" value="TWO-COMPONENT RESPONSE REGULATOR"/>
    <property type="match status" value="1"/>
</dbReference>
<dbReference type="AlphaFoldDB" id="A0A250L384"/>
<evidence type="ECO:0000259" key="7">
    <source>
        <dbReference type="PROSITE" id="PS50043"/>
    </source>
</evidence>
<dbReference type="OrthoDB" id="9796655at2"/>
<dbReference type="CDD" id="cd06170">
    <property type="entry name" value="LuxR_C_like"/>
    <property type="match status" value="1"/>
</dbReference>
<protein>
    <submittedName>
        <fullName evidence="9">Two component transcriptional regulator, LuxR family</fullName>
    </submittedName>
</protein>
<dbReference type="InterPro" id="IPR016032">
    <property type="entry name" value="Sig_transdc_resp-reg_C-effctor"/>
</dbReference>
<reference evidence="9 10" key="1">
    <citation type="submission" date="2016-12" db="EMBL/GenBank/DDBJ databases">
        <title>Genome sequencing of Methylocaldum marinum.</title>
        <authorList>
            <person name="Takeuchi M."/>
            <person name="Kamagata Y."/>
            <person name="Hiraoka S."/>
            <person name="Oshima K."/>
            <person name="Hattori M."/>
            <person name="Iwasaki W."/>
        </authorList>
    </citation>
    <scope>NUCLEOTIDE SEQUENCE [LARGE SCALE GENOMIC DNA]</scope>
    <source>
        <strain evidence="9 10">S8</strain>
    </source>
</reference>
<dbReference type="InterPro" id="IPR058245">
    <property type="entry name" value="NreC/VraR/RcsB-like_REC"/>
</dbReference>
<evidence type="ECO:0000256" key="2">
    <source>
        <dbReference type="ARBA" id="ARBA00023012"/>
    </source>
</evidence>
<dbReference type="Pfam" id="PF00072">
    <property type="entry name" value="Response_reg"/>
    <property type="match status" value="1"/>
</dbReference>
<evidence type="ECO:0000256" key="3">
    <source>
        <dbReference type="ARBA" id="ARBA00023015"/>
    </source>
</evidence>
<name>A0A250L384_9GAMM</name>
<keyword evidence="2" id="KW-0902">Two-component regulatory system</keyword>
<dbReference type="KEGG" id="mmai:sS8_5278"/>
<dbReference type="SUPFAM" id="SSF52172">
    <property type="entry name" value="CheY-like"/>
    <property type="match status" value="1"/>
</dbReference>
<keyword evidence="3" id="KW-0805">Transcription regulation</keyword>
<keyword evidence="5" id="KW-0804">Transcription</keyword>
<dbReference type="PANTHER" id="PTHR43214:SF3">
    <property type="entry name" value="RESPONSE REGULATOR UVRY"/>
    <property type="match status" value="1"/>
</dbReference>
<keyword evidence="1 6" id="KW-0597">Phosphoprotein</keyword>
<evidence type="ECO:0000256" key="5">
    <source>
        <dbReference type="ARBA" id="ARBA00023163"/>
    </source>
</evidence>
<accession>A0A250L384</accession>
<dbReference type="PRINTS" id="PR00038">
    <property type="entry name" value="HTHLUXR"/>
</dbReference>
<dbReference type="Pfam" id="PF00196">
    <property type="entry name" value="GerE"/>
    <property type="match status" value="1"/>
</dbReference>
<dbReference type="InterPro" id="IPR039420">
    <property type="entry name" value="WalR-like"/>
</dbReference>
<dbReference type="SMART" id="SM00421">
    <property type="entry name" value="HTH_LUXR"/>
    <property type="match status" value="1"/>
</dbReference>
<feature type="domain" description="HTH luxR-type" evidence="7">
    <location>
        <begin position="142"/>
        <end position="207"/>
    </location>
</feature>
<dbReference type="CDD" id="cd17535">
    <property type="entry name" value="REC_NarL-like"/>
    <property type="match status" value="1"/>
</dbReference>
<dbReference type="GO" id="GO:0000160">
    <property type="term" value="P:phosphorelay signal transduction system"/>
    <property type="evidence" value="ECO:0007669"/>
    <property type="project" value="UniProtKB-KW"/>
</dbReference>
<evidence type="ECO:0000256" key="4">
    <source>
        <dbReference type="ARBA" id="ARBA00023125"/>
    </source>
</evidence>
<feature type="modified residue" description="4-aspartylphosphate" evidence="6">
    <location>
        <position position="54"/>
    </location>
</feature>
<evidence type="ECO:0000313" key="10">
    <source>
        <dbReference type="Proteomes" id="UP000266313"/>
    </source>
</evidence>
<dbReference type="RefSeq" id="WP_119632225.1">
    <property type="nucleotide sequence ID" value="NZ_AP017928.1"/>
</dbReference>
<evidence type="ECO:0000259" key="8">
    <source>
        <dbReference type="PROSITE" id="PS50110"/>
    </source>
</evidence>
<dbReference type="SUPFAM" id="SSF46894">
    <property type="entry name" value="C-terminal effector domain of the bipartite response regulators"/>
    <property type="match status" value="1"/>
</dbReference>
<feature type="domain" description="Response regulatory" evidence="8">
    <location>
        <begin position="3"/>
        <end position="119"/>
    </location>
</feature>
<dbReference type="EMBL" id="AP017928">
    <property type="protein sequence ID" value="BBA37199.1"/>
    <property type="molecule type" value="Genomic_DNA"/>
</dbReference>
<dbReference type="Gene3D" id="3.40.50.2300">
    <property type="match status" value="1"/>
</dbReference>
<sequence>MIGILLVDDHELVRTGIEHLLNEAEGMTVIGIARSGEEAIEQADRLKPDLIVMDINMPGIGGIEACRKISQKHPRVKIVALSVYVDGPFPHQLLNLGAHGYVSKSCPISELINAVRAVFDGKRYLSQDVASKMALAKLPDQYSSPFNDLSYRELQVVIMTLQGRSIQDMADMLTISPKTVNTYRYRAYDKLSVKNDVELTRLAARYNLISDTPVR</sequence>
<dbReference type="InterPro" id="IPR011006">
    <property type="entry name" value="CheY-like_superfamily"/>
</dbReference>
<keyword evidence="10" id="KW-1185">Reference proteome</keyword>
<keyword evidence="4" id="KW-0238">DNA-binding</keyword>
<dbReference type="InterPro" id="IPR001789">
    <property type="entry name" value="Sig_transdc_resp-reg_receiver"/>
</dbReference>
<dbReference type="SMART" id="SM00448">
    <property type="entry name" value="REC"/>
    <property type="match status" value="1"/>
</dbReference>
<evidence type="ECO:0000313" key="9">
    <source>
        <dbReference type="EMBL" id="BBA37199.1"/>
    </source>
</evidence>
<dbReference type="Proteomes" id="UP000266313">
    <property type="component" value="Chromosome"/>
</dbReference>
<evidence type="ECO:0000256" key="6">
    <source>
        <dbReference type="PROSITE-ProRule" id="PRU00169"/>
    </source>
</evidence>
<dbReference type="InterPro" id="IPR000792">
    <property type="entry name" value="Tscrpt_reg_LuxR_C"/>
</dbReference>
<dbReference type="GO" id="GO:0006355">
    <property type="term" value="P:regulation of DNA-templated transcription"/>
    <property type="evidence" value="ECO:0007669"/>
    <property type="project" value="InterPro"/>
</dbReference>
<evidence type="ECO:0000256" key="1">
    <source>
        <dbReference type="ARBA" id="ARBA00022553"/>
    </source>
</evidence>
<dbReference type="PROSITE" id="PS50110">
    <property type="entry name" value="RESPONSE_REGULATORY"/>
    <property type="match status" value="1"/>
</dbReference>
<dbReference type="GO" id="GO:0003677">
    <property type="term" value="F:DNA binding"/>
    <property type="evidence" value="ECO:0007669"/>
    <property type="project" value="UniProtKB-KW"/>
</dbReference>
<organism evidence="9 10">
    <name type="scientific">Methylocaldum marinum</name>
    <dbReference type="NCBI Taxonomy" id="1432792"/>
    <lineage>
        <taxon>Bacteria</taxon>
        <taxon>Pseudomonadati</taxon>
        <taxon>Pseudomonadota</taxon>
        <taxon>Gammaproteobacteria</taxon>
        <taxon>Methylococcales</taxon>
        <taxon>Methylococcaceae</taxon>
        <taxon>Methylocaldum</taxon>
    </lineage>
</organism>